<evidence type="ECO:0000313" key="6">
    <source>
        <dbReference type="Proteomes" id="UP001500784"/>
    </source>
</evidence>
<comment type="function">
    <text evidence="1">Probable oxidoreductase that may play a role as regulator of mitochondrial function.</text>
</comment>
<dbReference type="Gene3D" id="3.50.50.60">
    <property type="entry name" value="FAD/NAD(P)-binding domain"/>
    <property type="match status" value="2"/>
</dbReference>
<dbReference type="PANTHER" id="PTHR10668:SF105">
    <property type="entry name" value="DEHYDROGENASE-RELATED"/>
    <property type="match status" value="1"/>
</dbReference>
<sequence length="480" mass="50068">MTDVTVVGAGPNGLAAAVTMARAGLAVRVLEAAPTAGGGTRTSELIRPGHRHDVCSAVHPMALAAPFFRDFALSERIRLEVPEVSYAQPLDGGRAAVAYRSLERTVQGLGADGKAWAALMSPLVQHSEAITRTLMDPLLKIPREPLAALRFGLAALDQGTGAWNRRFAEDAAPALLTGVMAHPVGRLPSLPSAGGGLLLALLAHTVGWPVPVGGSQAITDAMVEDLRAHGGELETGHRVDSLRELSGSRAVILDTAPAGLLRLAEGQLPARYERALRQFRYGNAACKVDFILSGPVPWANPALAGAGTVHLGGTRAETAAAEAAVAAGRHPARPYVLLSQPSTFDPTRAPAGRHILWTYCHVPAGSDQDMAAAVTAQIERFAPGFRDVVLETRTTTARGLAAYNENYVGGDFGAGAVTLGQMIRRPVLSPVPWKTPLQGVFLCSASTPPGPGVHGMGGYHAAGQALRKVFGLPLPSLSPR</sequence>
<proteinExistence type="predicted"/>
<reference evidence="5 6" key="1">
    <citation type="journal article" date="2019" name="Int. J. Syst. Evol. Microbiol.">
        <title>The Global Catalogue of Microorganisms (GCM) 10K type strain sequencing project: providing services to taxonomists for standard genome sequencing and annotation.</title>
        <authorList>
            <consortium name="The Broad Institute Genomics Platform"/>
            <consortium name="The Broad Institute Genome Sequencing Center for Infectious Disease"/>
            <person name="Wu L."/>
            <person name="Ma J."/>
        </authorList>
    </citation>
    <scope>NUCLEOTIDE SEQUENCE [LARGE SCALE GENOMIC DNA]</scope>
    <source>
        <strain evidence="5 6">JCM 13316</strain>
    </source>
</reference>
<dbReference type="Pfam" id="PF01593">
    <property type="entry name" value="Amino_oxidase"/>
    <property type="match status" value="1"/>
</dbReference>
<evidence type="ECO:0000259" key="4">
    <source>
        <dbReference type="Pfam" id="PF01593"/>
    </source>
</evidence>
<accession>A0ABN2NY31</accession>
<dbReference type="Proteomes" id="UP001500784">
    <property type="component" value="Unassembled WGS sequence"/>
</dbReference>
<evidence type="ECO:0000256" key="1">
    <source>
        <dbReference type="ARBA" id="ARBA00037217"/>
    </source>
</evidence>
<name>A0ABN2NY31_9MICC</name>
<evidence type="ECO:0000256" key="2">
    <source>
        <dbReference type="ARBA" id="ARBA00038825"/>
    </source>
</evidence>
<dbReference type="PANTHER" id="PTHR10668">
    <property type="entry name" value="PHYTOENE DEHYDROGENASE"/>
    <property type="match status" value="1"/>
</dbReference>
<dbReference type="EMBL" id="BAAALV010000002">
    <property type="protein sequence ID" value="GAA1906987.1"/>
    <property type="molecule type" value="Genomic_DNA"/>
</dbReference>
<feature type="domain" description="Amine oxidase" evidence="4">
    <location>
        <begin position="13"/>
        <end position="450"/>
    </location>
</feature>
<evidence type="ECO:0000313" key="5">
    <source>
        <dbReference type="EMBL" id="GAA1906987.1"/>
    </source>
</evidence>
<comment type="caution">
    <text evidence="5">The sequence shown here is derived from an EMBL/GenBank/DDBJ whole genome shotgun (WGS) entry which is preliminary data.</text>
</comment>
<gene>
    <name evidence="5" type="ORF">GCM10009688_08700</name>
</gene>
<comment type="subunit">
    <text evidence="2">Interacts with COX5B; this interaction may contribute to localize PYROXD2 to the inner face of the inner mitochondrial membrane.</text>
</comment>
<dbReference type="InterPro" id="IPR036188">
    <property type="entry name" value="FAD/NAD-bd_sf"/>
</dbReference>
<dbReference type="SUPFAM" id="SSF51905">
    <property type="entry name" value="FAD/NAD(P)-binding domain"/>
    <property type="match status" value="1"/>
</dbReference>
<dbReference type="RefSeq" id="WP_152225212.1">
    <property type="nucleotide sequence ID" value="NZ_BAAALV010000002.1"/>
</dbReference>
<keyword evidence="6" id="KW-1185">Reference proteome</keyword>
<organism evidence="5 6">
    <name type="scientific">Arthrobacter gandavensis</name>
    <dbReference type="NCBI Taxonomy" id="169960"/>
    <lineage>
        <taxon>Bacteria</taxon>
        <taxon>Bacillati</taxon>
        <taxon>Actinomycetota</taxon>
        <taxon>Actinomycetes</taxon>
        <taxon>Micrococcales</taxon>
        <taxon>Micrococcaceae</taxon>
        <taxon>Arthrobacter</taxon>
    </lineage>
</organism>
<dbReference type="InterPro" id="IPR002937">
    <property type="entry name" value="Amino_oxidase"/>
</dbReference>
<evidence type="ECO:0000256" key="3">
    <source>
        <dbReference type="ARBA" id="ARBA00040298"/>
    </source>
</evidence>
<protein>
    <recommendedName>
        <fullName evidence="3">Pyridine nucleotide-disulfide oxidoreductase domain-containing protein 2</fullName>
    </recommendedName>
</protein>